<dbReference type="Gene3D" id="3.10.20.90">
    <property type="entry name" value="Phosphatidylinositol 3-kinase Catalytic Subunit, Chain A, domain 1"/>
    <property type="match status" value="1"/>
</dbReference>
<reference evidence="19 20" key="1">
    <citation type="submission" date="2017-12" db="EMBL/GenBank/DDBJ databases">
        <title>Hemimetabolous genomes reveal molecular basis of termite eusociality.</title>
        <authorList>
            <person name="Harrison M.C."/>
            <person name="Jongepier E."/>
            <person name="Robertson H.M."/>
            <person name="Arning N."/>
            <person name="Bitard-Feildel T."/>
            <person name="Chao H."/>
            <person name="Childers C.P."/>
            <person name="Dinh H."/>
            <person name="Doddapaneni H."/>
            <person name="Dugan S."/>
            <person name="Gowin J."/>
            <person name="Greiner C."/>
            <person name="Han Y."/>
            <person name="Hu H."/>
            <person name="Hughes D.S.T."/>
            <person name="Huylmans A.-K."/>
            <person name="Kemena C."/>
            <person name="Kremer L.P.M."/>
            <person name="Lee S.L."/>
            <person name="Lopez-Ezquerra A."/>
            <person name="Mallet L."/>
            <person name="Monroy-Kuhn J.M."/>
            <person name="Moser A."/>
            <person name="Murali S.C."/>
            <person name="Muzny D.M."/>
            <person name="Otani S."/>
            <person name="Piulachs M.-D."/>
            <person name="Poelchau M."/>
            <person name="Qu J."/>
            <person name="Schaub F."/>
            <person name="Wada-Katsumata A."/>
            <person name="Worley K.C."/>
            <person name="Xie Q."/>
            <person name="Ylla G."/>
            <person name="Poulsen M."/>
            <person name="Gibbs R.A."/>
            <person name="Schal C."/>
            <person name="Richards S."/>
            <person name="Belles X."/>
            <person name="Korb J."/>
            <person name="Bornberg-Bauer E."/>
        </authorList>
    </citation>
    <scope>NUCLEOTIDE SEQUENCE [LARGE SCALE GENOMIC DNA]</scope>
    <source>
        <tissue evidence="19">Whole body</tissue>
    </source>
</reference>
<evidence type="ECO:0000256" key="12">
    <source>
        <dbReference type="ARBA" id="ARBA00071657"/>
    </source>
</evidence>
<dbReference type="GO" id="GO:0035973">
    <property type="term" value="P:aggrephagy"/>
    <property type="evidence" value="ECO:0007669"/>
    <property type="project" value="TreeGrafter"/>
</dbReference>
<dbReference type="SMART" id="SM00666">
    <property type="entry name" value="PB1"/>
    <property type="match status" value="1"/>
</dbReference>
<comment type="function">
    <text evidence="10">Required for selective autophagy activation by ubiquitinated proteins. Implicated in sigma rhabdovirus multiplication and necessary for male fertility. Involved in activating transcription of Drs.</text>
</comment>
<evidence type="ECO:0000259" key="18">
    <source>
        <dbReference type="PROSITE" id="PS51745"/>
    </source>
</evidence>
<feature type="compositionally biased region" description="Basic and acidic residues" evidence="15">
    <location>
        <begin position="317"/>
        <end position="337"/>
    </location>
</feature>
<dbReference type="AlphaFoldDB" id="A0A2J7QPM5"/>
<dbReference type="GO" id="GO:0016235">
    <property type="term" value="C:aggresome"/>
    <property type="evidence" value="ECO:0007669"/>
    <property type="project" value="TreeGrafter"/>
</dbReference>
<feature type="region of interest" description="Disordered" evidence="15">
    <location>
        <begin position="183"/>
        <end position="208"/>
    </location>
</feature>
<dbReference type="FunFam" id="3.10.20.90:FF:000320">
    <property type="entry name" value="Predicted protein"/>
    <property type="match status" value="1"/>
</dbReference>
<dbReference type="STRING" id="105785.A0A2J7QPM5"/>
<dbReference type="Proteomes" id="UP000235965">
    <property type="component" value="Unassembled WGS sequence"/>
</dbReference>
<evidence type="ECO:0000256" key="9">
    <source>
        <dbReference type="ARBA" id="ARBA00023242"/>
    </source>
</evidence>
<dbReference type="PROSITE" id="PS50030">
    <property type="entry name" value="UBA"/>
    <property type="match status" value="1"/>
</dbReference>
<feature type="region of interest" description="Disordered" evidence="15">
    <location>
        <begin position="286"/>
        <end position="371"/>
    </location>
</feature>
<keyword evidence="5" id="KW-0677">Repeat</keyword>
<dbReference type="InterPro" id="IPR053793">
    <property type="entry name" value="PB1-like"/>
</dbReference>
<dbReference type="InterPro" id="IPR000270">
    <property type="entry name" value="PB1_dom"/>
</dbReference>
<organism evidence="19 20">
    <name type="scientific">Cryptotermes secundus</name>
    <dbReference type="NCBI Taxonomy" id="105785"/>
    <lineage>
        <taxon>Eukaryota</taxon>
        <taxon>Metazoa</taxon>
        <taxon>Ecdysozoa</taxon>
        <taxon>Arthropoda</taxon>
        <taxon>Hexapoda</taxon>
        <taxon>Insecta</taxon>
        <taxon>Pterygota</taxon>
        <taxon>Neoptera</taxon>
        <taxon>Polyneoptera</taxon>
        <taxon>Dictyoptera</taxon>
        <taxon>Blattodea</taxon>
        <taxon>Blattoidea</taxon>
        <taxon>Termitoidae</taxon>
        <taxon>Kalotermitidae</taxon>
        <taxon>Cryptotermitinae</taxon>
        <taxon>Cryptotermes</taxon>
    </lineage>
</organism>
<proteinExistence type="predicted"/>
<sequence length="494" mass="54489">MAQDNTVSFKVFLHNDGVNEVRRFGVDRDVVSNFSYLREKLQAVFPSLRGCDFTVAWRDSDGDEIVISSDDELIIALTELQTEVRKLYVTVQAGSAMQYEQLGEGGHQHAGVICDGCEKKVEGFRYKCIQCPDYDLCAACENKSLHAEHYMIRIPVPTFWRPHFGKRLAHHLAKAVHKSGRCSGWESEAGHGPGRHHGGRHHGGRHGGGAGWLETLAAYLNEWTNLPGEEEPQDKKDSADPSSSKKQKPQEQQEDVRVQYLRNIGQTVASVLDPLGIDVDIEVRTRNRSEKRGDPEKEHDNKGGKNVPEEQTDAMEVDNKHEKEANASAGRSERESPETEGWTVVNEDTQKQSNITPNPSAGASGVPAAETGAVPKQPITTYASTAHHNSVSSSSSNMYPNIFPLPGHVPLQPAQAPLPLHPPHMPVHSNPVFNPAPVQAFMQHPPIRPHIAEAVDKMMSMGFSNEGGWLTQLLESKNGNIEKALDVLQPVKKP</sequence>
<keyword evidence="7" id="KW-0862">Zinc</keyword>
<feature type="domain" description="ZZ-type" evidence="17">
    <location>
        <begin position="109"/>
        <end position="159"/>
    </location>
</feature>
<dbReference type="SUPFAM" id="SSF46934">
    <property type="entry name" value="UBA-like"/>
    <property type="match status" value="1"/>
</dbReference>
<dbReference type="InterPro" id="IPR015940">
    <property type="entry name" value="UBA"/>
</dbReference>
<dbReference type="InterPro" id="IPR043145">
    <property type="entry name" value="Znf_ZZ_sf"/>
</dbReference>
<comment type="caution">
    <text evidence="19">The sequence shown here is derived from an EMBL/GenBank/DDBJ whole genome shotgun (WGS) entry which is preliminary data.</text>
</comment>
<evidence type="ECO:0000256" key="8">
    <source>
        <dbReference type="ARBA" id="ARBA00023163"/>
    </source>
</evidence>
<dbReference type="PROSITE" id="PS01357">
    <property type="entry name" value="ZF_ZZ_1"/>
    <property type="match status" value="1"/>
</dbReference>
<dbReference type="PROSITE" id="PS50135">
    <property type="entry name" value="ZF_ZZ_2"/>
    <property type="match status" value="1"/>
</dbReference>
<evidence type="ECO:0000256" key="15">
    <source>
        <dbReference type="SAM" id="MobiDB-lite"/>
    </source>
</evidence>
<evidence type="ECO:0000259" key="17">
    <source>
        <dbReference type="PROSITE" id="PS50135"/>
    </source>
</evidence>
<evidence type="ECO:0000256" key="11">
    <source>
        <dbReference type="ARBA" id="ARBA00062450"/>
    </source>
</evidence>
<dbReference type="PANTHER" id="PTHR15090">
    <property type="entry name" value="SEQUESTOSOME 1-RELATED"/>
    <property type="match status" value="1"/>
</dbReference>
<dbReference type="Gene3D" id="1.10.8.10">
    <property type="entry name" value="DNA helicase RuvA subunit, C-terminal domain"/>
    <property type="match status" value="1"/>
</dbReference>
<feature type="compositionally biased region" description="Basic residues" evidence="15">
    <location>
        <begin position="193"/>
        <end position="205"/>
    </location>
</feature>
<accession>A0A2J7QPM5</accession>
<feature type="compositionally biased region" description="Polar residues" evidence="15">
    <location>
        <begin position="351"/>
        <end position="361"/>
    </location>
</feature>
<protein>
    <recommendedName>
        <fullName evidence="12">Protein ref(2)P</fullName>
    </recommendedName>
    <alternativeName>
        <fullName evidence="13">Refractory to sigma P</fullName>
    </alternativeName>
</protein>
<evidence type="ECO:0000313" key="19">
    <source>
        <dbReference type="EMBL" id="PNF30538.1"/>
    </source>
</evidence>
<gene>
    <name evidence="19" type="ORF">B7P43_G09920</name>
</gene>
<dbReference type="Pfam" id="PF16577">
    <property type="entry name" value="UBA_5"/>
    <property type="match status" value="1"/>
</dbReference>
<dbReference type="PANTHER" id="PTHR15090:SF0">
    <property type="entry name" value="SEQUESTOSOME-1"/>
    <property type="match status" value="1"/>
</dbReference>
<evidence type="ECO:0000256" key="13">
    <source>
        <dbReference type="ARBA" id="ARBA00081379"/>
    </source>
</evidence>
<dbReference type="GO" id="GO:0070530">
    <property type="term" value="F:K63-linked polyubiquitin modification-dependent protein binding"/>
    <property type="evidence" value="ECO:0007669"/>
    <property type="project" value="TreeGrafter"/>
</dbReference>
<evidence type="ECO:0000256" key="4">
    <source>
        <dbReference type="ARBA" id="ARBA00022723"/>
    </source>
</evidence>
<evidence type="ECO:0000313" key="20">
    <source>
        <dbReference type="Proteomes" id="UP000235965"/>
    </source>
</evidence>
<keyword evidence="8" id="KW-0804">Transcription</keyword>
<feature type="domain" description="UBA" evidence="16">
    <location>
        <begin position="446"/>
        <end position="488"/>
    </location>
</feature>
<dbReference type="Gene3D" id="3.30.60.90">
    <property type="match status" value="1"/>
</dbReference>
<dbReference type="SUPFAM" id="SSF57850">
    <property type="entry name" value="RING/U-box"/>
    <property type="match status" value="1"/>
</dbReference>
<dbReference type="Pfam" id="PF00569">
    <property type="entry name" value="ZZ"/>
    <property type="match status" value="1"/>
</dbReference>
<dbReference type="GO" id="GO:0008270">
    <property type="term" value="F:zinc ion binding"/>
    <property type="evidence" value="ECO:0007669"/>
    <property type="project" value="UniProtKB-KW"/>
</dbReference>
<dbReference type="Pfam" id="PF00564">
    <property type="entry name" value="PB1"/>
    <property type="match status" value="1"/>
</dbReference>
<dbReference type="GO" id="GO:0044753">
    <property type="term" value="C:amphisome"/>
    <property type="evidence" value="ECO:0007669"/>
    <property type="project" value="TreeGrafter"/>
</dbReference>
<evidence type="ECO:0000259" key="16">
    <source>
        <dbReference type="PROSITE" id="PS50030"/>
    </source>
</evidence>
<evidence type="ECO:0000256" key="6">
    <source>
        <dbReference type="ARBA" id="ARBA00022771"/>
    </source>
</evidence>
<dbReference type="InterPro" id="IPR033741">
    <property type="entry name" value="SQSTM_UBA"/>
</dbReference>
<dbReference type="FunFam" id="3.30.60.90:FF:000016">
    <property type="entry name" value="Refractory to sigma P"/>
    <property type="match status" value="1"/>
</dbReference>
<dbReference type="InterPro" id="IPR052260">
    <property type="entry name" value="Autophagy_Rcpt_SigReg"/>
</dbReference>
<keyword evidence="9" id="KW-0539">Nucleus</keyword>
<feature type="domain" description="PB1" evidence="18">
    <location>
        <begin position="6"/>
        <end position="92"/>
    </location>
</feature>
<evidence type="ECO:0000256" key="7">
    <source>
        <dbReference type="ARBA" id="ARBA00022833"/>
    </source>
</evidence>
<dbReference type="InParanoid" id="A0A2J7QPM5"/>
<dbReference type="InterPro" id="IPR000433">
    <property type="entry name" value="Znf_ZZ"/>
</dbReference>
<keyword evidence="6 14" id="KW-0863">Zinc-finger</keyword>
<dbReference type="CDD" id="cd02340">
    <property type="entry name" value="ZZ_NBR1_like"/>
    <property type="match status" value="1"/>
</dbReference>
<dbReference type="CDD" id="cd14320">
    <property type="entry name" value="UBA_SQSTM"/>
    <property type="match status" value="1"/>
</dbReference>
<dbReference type="GO" id="GO:0005080">
    <property type="term" value="F:protein kinase C binding"/>
    <property type="evidence" value="ECO:0007669"/>
    <property type="project" value="TreeGrafter"/>
</dbReference>
<evidence type="ECO:0000256" key="14">
    <source>
        <dbReference type="PROSITE-ProRule" id="PRU00228"/>
    </source>
</evidence>
<name>A0A2J7QPM5_9NEOP</name>
<evidence type="ECO:0000256" key="3">
    <source>
        <dbReference type="ARBA" id="ARBA00022490"/>
    </source>
</evidence>
<dbReference type="FunCoup" id="A0A2J7QPM5">
    <property type="interactions" value="93"/>
</dbReference>
<evidence type="ECO:0000256" key="2">
    <source>
        <dbReference type="ARBA" id="ARBA00004496"/>
    </source>
</evidence>
<evidence type="ECO:0000256" key="5">
    <source>
        <dbReference type="ARBA" id="ARBA00022737"/>
    </source>
</evidence>
<feature type="compositionally biased region" description="Basic and acidic residues" evidence="15">
    <location>
        <begin position="286"/>
        <end position="303"/>
    </location>
</feature>
<evidence type="ECO:0000256" key="10">
    <source>
        <dbReference type="ARBA" id="ARBA00054138"/>
    </source>
</evidence>
<comment type="subcellular location">
    <subcellularLocation>
        <location evidence="2">Cytoplasm</location>
    </subcellularLocation>
    <subcellularLocation>
        <location evidence="1">Nucleus</location>
    </subcellularLocation>
</comment>
<dbReference type="GO" id="GO:0007032">
    <property type="term" value="P:endosome organization"/>
    <property type="evidence" value="ECO:0007669"/>
    <property type="project" value="TreeGrafter"/>
</dbReference>
<dbReference type="GO" id="GO:0000423">
    <property type="term" value="P:mitophagy"/>
    <property type="evidence" value="ECO:0007669"/>
    <property type="project" value="TreeGrafter"/>
</dbReference>
<dbReference type="SMART" id="SM00165">
    <property type="entry name" value="UBA"/>
    <property type="match status" value="1"/>
</dbReference>
<keyword evidence="20" id="KW-1185">Reference proteome</keyword>
<dbReference type="InterPro" id="IPR009060">
    <property type="entry name" value="UBA-like_sf"/>
</dbReference>
<keyword evidence="3" id="KW-0963">Cytoplasm</keyword>
<keyword evidence="4" id="KW-0479">Metal-binding</keyword>
<dbReference type="GO" id="GO:0005634">
    <property type="term" value="C:nucleus"/>
    <property type="evidence" value="ECO:0007669"/>
    <property type="project" value="UniProtKB-SubCell"/>
</dbReference>
<dbReference type="SMART" id="SM00291">
    <property type="entry name" value="ZnF_ZZ"/>
    <property type="match status" value="1"/>
</dbReference>
<feature type="region of interest" description="Disordered" evidence="15">
    <location>
        <begin position="226"/>
        <end position="254"/>
    </location>
</feature>
<dbReference type="PROSITE" id="PS51745">
    <property type="entry name" value="PB1"/>
    <property type="match status" value="1"/>
</dbReference>
<evidence type="ECO:0000256" key="1">
    <source>
        <dbReference type="ARBA" id="ARBA00004123"/>
    </source>
</evidence>
<dbReference type="SUPFAM" id="SSF54277">
    <property type="entry name" value="CAD &amp; PB1 domains"/>
    <property type="match status" value="1"/>
</dbReference>
<comment type="subunit">
    <text evidence="11">Interacts with aPKC and Traf6.</text>
</comment>
<dbReference type="OrthoDB" id="441278at2759"/>
<dbReference type="FunFam" id="1.10.8.10:FF:000034">
    <property type="entry name" value="Sequestosome 1"/>
    <property type="match status" value="1"/>
</dbReference>
<dbReference type="EMBL" id="NEVH01012088">
    <property type="protein sequence ID" value="PNF30538.1"/>
    <property type="molecule type" value="Genomic_DNA"/>
</dbReference>